<gene>
    <name evidence="2" type="ORF">DAPPUDRAFT_19889</name>
</gene>
<dbReference type="Gene3D" id="3.30.200.20">
    <property type="entry name" value="Phosphorylase Kinase, domain 1"/>
    <property type="match status" value="1"/>
</dbReference>
<dbReference type="PANTHER" id="PTHR24416:SF617">
    <property type="entry name" value="RET ONCOGENE, ISOFORM A"/>
    <property type="match status" value="1"/>
</dbReference>
<dbReference type="InterPro" id="IPR050122">
    <property type="entry name" value="RTK"/>
</dbReference>
<dbReference type="GO" id="GO:0004672">
    <property type="term" value="F:protein kinase activity"/>
    <property type="evidence" value="ECO:0007669"/>
    <property type="project" value="InterPro"/>
</dbReference>
<dbReference type="AlphaFoldDB" id="E9I6K2"/>
<feature type="non-terminal residue" evidence="2">
    <location>
        <position position="1"/>
    </location>
</feature>
<dbReference type="Pfam" id="PF07714">
    <property type="entry name" value="PK_Tyr_Ser-Thr"/>
    <property type="match status" value="1"/>
</dbReference>
<protein>
    <recommendedName>
        <fullName evidence="1">Protein kinase domain-containing protein</fullName>
    </recommendedName>
</protein>
<evidence type="ECO:0000259" key="1">
    <source>
        <dbReference type="PROSITE" id="PS50011"/>
    </source>
</evidence>
<dbReference type="EMBL" id="GL736535">
    <property type="protein sequence ID" value="EFX60378.1"/>
    <property type="molecule type" value="Genomic_DNA"/>
</dbReference>
<evidence type="ECO:0000313" key="2">
    <source>
        <dbReference type="EMBL" id="EFX60378.1"/>
    </source>
</evidence>
<dbReference type="HOGENOM" id="CLU_2929344_0_0_1"/>
<dbReference type="STRING" id="6669.E9I6K2"/>
<proteinExistence type="predicted"/>
<dbReference type="OrthoDB" id="6337809at2759"/>
<dbReference type="KEGG" id="dpx:DAPPUDRAFT_19889"/>
<dbReference type="PROSITE" id="PS50011">
    <property type="entry name" value="PROTEIN_KINASE_DOM"/>
    <property type="match status" value="1"/>
</dbReference>
<dbReference type="PANTHER" id="PTHR24416">
    <property type="entry name" value="TYROSINE-PROTEIN KINASE RECEPTOR"/>
    <property type="match status" value="1"/>
</dbReference>
<feature type="non-terminal residue" evidence="2">
    <location>
        <position position="61"/>
    </location>
</feature>
<dbReference type="eggNOG" id="KOG0200">
    <property type="taxonomic scope" value="Eukaryota"/>
</dbReference>
<dbReference type="Proteomes" id="UP000000305">
    <property type="component" value="Unassembled WGS sequence"/>
</dbReference>
<accession>E9I6K2</accession>
<evidence type="ECO:0000313" key="3">
    <source>
        <dbReference type="Proteomes" id="UP000000305"/>
    </source>
</evidence>
<dbReference type="InParanoid" id="E9I6K2"/>
<keyword evidence="3" id="KW-1185">Reference proteome</keyword>
<dbReference type="GO" id="GO:0005524">
    <property type="term" value="F:ATP binding"/>
    <property type="evidence" value="ECO:0007669"/>
    <property type="project" value="InterPro"/>
</dbReference>
<sequence length="61" mass="6954">RRVAVKMLKSNHSREELHDLLSEFSLLKEVDHPNVIRLLGACTSRDGPLCIIMEYAQYGSL</sequence>
<dbReference type="InterPro" id="IPR011009">
    <property type="entry name" value="Kinase-like_dom_sf"/>
</dbReference>
<organism evidence="2 3">
    <name type="scientific">Daphnia pulex</name>
    <name type="common">Water flea</name>
    <dbReference type="NCBI Taxonomy" id="6669"/>
    <lineage>
        <taxon>Eukaryota</taxon>
        <taxon>Metazoa</taxon>
        <taxon>Ecdysozoa</taxon>
        <taxon>Arthropoda</taxon>
        <taxon>Crustacea</taxon>
        <taxon>Branchiopoda</taxon>
        <taxon>Diplostraca</taxon>
        <taxon>Cladocera</taxon>
        <taxon>Anomopoda</taxon>
        <taxon>Daphniidae</taxon>
        <taxon>Daphnia</taxon>
    </lineage>
</organism>
<dbReference type="InterPro" id="IPR000719">
    <property type="entry name" value="Prot_kinase_dom"/>
</dbReference>
<dbReference type="SUPFAM" id="SSF56112">
    <property type="entry name" value="Protein kinase-like (PK-like)"/>
    <property type="match status" value="1"/>
</dbReference>
<feature type="domain" description="Protein kinase" evidence="1">
    <location>
        <begin position="1"/>
        <end position="61"/>
    </location>
</feature>
<dbReference type="InterPro" id="IPR001245">
    <property type="entry name" value="Ser-Thr/Tyr_kinase_cat_dom"/>
</dbReference>
<reference evidence="2 3" key="1">
    <citation type="journal article" date="2011" name="Science">
        <title>The ecoresponsive genome of Daphnia pulex.</title>
        <authorList>
            <person name="Colbourne J.K."/>
            <person name="Pfrender M.E."/>
            <person name="Gilbert D."/>
            <person name="Thomas W.K."/>
            <person name="Tucker A."/>
            <person name="Oakley T.H."/>
            <person name="Tokishita S."/>
            <person name="Aerts A."/>
            <person name="Arnold G.J."/>
            <person name="Basu M.K."/>
            <person name="Bauer D.J."/>
            <person name="Caceres C.E."/>
            <person name="Carmel L."/>
            <person name="Casola C."/>
            <person name="Choi J.H."/>
            <person name="Detter J.C."/>
            <person name="Dong Q."/>
            <person name="Dusheyko S."/>
            <person name="Eads B.D."/>
            <person name="Frohlich T."/>
            <person name="Geiler-Samerotte K.A."/>
            <person name="Gerlach D."/>
            <person name="Hatcher P."/>
            <person name="Jogdeo S."/>
            <person name="Krijgsveld J."/>
            <person name="Kriventseva E.V."/>
            <person name="Kultz D."/>
            <person name="Laforsch C."/>
            <person name="Lindquist E."/>
            <person name="Lopez J."/>
            <person name="Manak J.R."/>
            <person name="Muller J."/>
            <person name="Pangilinan J."/>
            <person name="Patwardhan R.P."/>
            <person name="Pitluck S."/>
            <person name="Pritham E.J."/>
            <person name="Rechtsteiner A."/>
            <person name="Rho M."/>
            <person name="Rogozin I.B."/>
            <person name="Sakarya O."/>
            <person name="Salamov A."/>
            <person name="Schaack S."/>
            <person name="Shapiro H."/>
            <person name="Shiga Y."/>
            <person name="Skalitzky C."/>
            <person name="Smith Z."/>
            <person name="Souvorov A."/>
            <person name="Sung W."/>
            <person name="Tang Z."/>
            <person name="Tsuchiya D."/>
            <person name="Tu H."/>
            <person name="Vos H."/>
            <person name="Wang M."/>
            <person name="Wolf Y.I."/>
            <person name="Yamagata H."/>
            <person name="Yamada T."/>
            <person name="Ye Y."/>
            <person name="Shaw J.R."/>
            <person name="Andrews J."/>
            <person name="Crease T.J."/>
            <person name="Tang H."/>
            <person name="Lucas S.M."/>
            <person name="Robertson H.M."/>
            <person name="Bork P."/>
            <person name="Koonin E.V."/>
            <person name="Zdobnov E.M."/>
            <person name="Grigoriev I.V."/>
            <person name="Lynch M."/>
            <person name="Boore J.L."/>
        </authorList>
    </citation>
    <scope>NUCLEOTIDE SEQUENCE [LARGE SCALE GENOMIC DNA]</scope>
</reference>
<name>E9I6K2_DAPPU</name>